<dbReference type="EMBL" id="LR797039">
    <property type="protein sequence ID" value="CAB4183280.1"/>
    <property type="molecule type" value="Genomic_DNA"/>
</dbReference>
<reference evidence="4" key="1">
    <citation type="submission" date="2020-05" db="EMBL/GenBank/DDBJ databases">
        <authorList>
            <person name="Chiriac C."/>
            <person name="Salcher M."/>
            <person name="Ghai R."/>
            <person name="Kavagutti S V."/>
        </authorList>
    </citation>
    <scope>NUCLEOTIDE SEQUENCE</scope>
</reference>
<evidence type="ECO:0000313" key="2">
    <source>
        <dbReference type="EMBL" id="CAB4171166.1"/>
    </source>
</evidence>
<evidence type="ECO:0000313" key="4">
    <source>
        <dbReference type="EMBL" id="CAB4183280.1"/>
    </source>
</evidence>
<evidence type="ECO:0000313" key="1">
    <source>
        <dbReference type="EMBL" id="CAB4165123.1"/>
    </source>
</evidence>
<sequence length="154" mass="15976">MAGTNFPPILGMKADSGIEVRLYTVESGSTFIAGALVYLDTSTHTIKECGTDPSLILGVAYASAAAGLTNSLWGGTAIPVAVLTSNAIVAMASATTAATTYIGTSYGIVKSTNWLVDTSDTTNDRVMVVDVSVSPEIWYVRFVTANLQMTGLAV</sequence>
<name>A0A6J5QEZ8_9CAUD</name>
<protein>
    <submittedName>
        <fullName evidence="4">Uncharacterized protein</fullName>
    </submittedName>
</protein>
<accession>A0A6J5QEZ8</accession>
<dbReference type="EMBL" id="LR797472">
    <property type="protein sequence ID" value="CAB4218515.1"/>
    <property type="molecule type" value="Genomic_DNA"/>
</dbReference>
<dbReference type="EMBL" id="LR796946">
    <property type="protein sequence ID" value="CAB4177202.1"/>
    <property type="molecule type" value="Genomic_DNA"/>
</dbReference>
<gene>
    <name evidence="3" type="ORF">UFOVP1000_19</name>
    <name evidence="4" type="ORF">UFOVP1092_47</name>
    <name evidence="5" type="ORF">UFOVP1152_51</name>
    <name evidence="6" type="ORF">UFOVP1337_4</name>
    <name evidence="7" type="ORF">UFOVP1446_19</name>
    <name evidence="9" type="ORF">UFOVP1537_2</name>
    <name evidence="8" type="ORF">UFOVP1598_33</name>
    <name evidence="1" type="ORF">UFOVP825_20</name>
    <name evidence="2" type="ORF">UFOVP915_2</name>
</gene>
<dbReference type="EMBL" id="LR797286">
    <property type="protein sequence ID" value="CAB4198927.1"/>
    <property type="molecule type" value="Genomic_DNA"/>
</dbReference>
<evidence type="ECO:0000313" key="8">
    <source>
        <dbReference type="EMBL" id="CAB4218515.1"/>
    </source>
</evidence>
<dbReference type="EMBL" id="LR796772">
    <property type="protein sequence ID" value="CAB4165123.1"/>
    <property type="molecule type" value="Genomic_DNA"/>
</dbReference>
<evidence type="ECO:0000313" key="3">
    <source>
        <dbReference type="EMBL" id="CAB4177202.1"/>
    </source>
</evidence>
<dbReference type="EMBL" id="LR797383">
    <property type="protein sequence ID" value="CAB4212541.1"/>
    <property type="molecule type" value="Genomic_DNA"/>
</dbReference>
<dbReference type="EMBL" id="LR796865">
    <property type="protein sequence ID" value="CAB4171166.1"/>
    <property type="molecule type" value="Genomic_DNA"/>
</dbReference>
<dbReference type="EMBL" id="LR798452">
    <property type="protein sequence ID" value="CAB5238186.1"/>
    <property type="molecule type" value="Genomic_DNA"/>
</dbReference>
<evidence type="ECO:0000313" key="5">
    <source>
        <dbReference type="EMBL" id="CAB4187718.1"/>
    </source>
</evidence>
<evidence type="ECO:0000313" key="6">
    <source>
        <dbReference type="EMBL" id="CAB4198927.1"/>
    </source>
</evidence>
<evidence type="ECO:0000313" key="9">
    <source>
        <dbReference type="EMBL" id="CAB5238186.1"/>
    </source>
</evidence>
<proteinExistence type="predicted"/>
<evidence type="ECO:0000313" key="7">
    <source>
        <dbReference type="EMBL" id="CAB4212541.1"/>
    </source>
</evidence>
<organism evidence="4">
    <name type="scientific">uncultured Caudovirales phage</name>
    <dbReference type="NCBI Taxonomy" id="2100421"/>
    <lineage>
        <taxon>Viruses</taxon>
        <taxon>Duplodnaviria</taxon>
        <taxon>Heunggongvirae</taxon>
        <taxon>Uroviricota</taxon>
        <taxon>Caudoviricetes</taxon>
        <taxon>Peduoviridae</taxon>
        <taxon>Maltschvirus</taxon>
        <taxon>Maltschvirus maltsch</taxon>
    </lineage>
</organism>
<dbReference type="EMBL" id="LR797109">
    <property type="protein sequence ID" value="CAB4187718.1"/>
    <property type="molecule type" value="Genomic_DNA"/>
</dbReference>